<organism evidence="1 2">
    <name type="scientific">Dryococelus australis</name>
    <dbReference type="NCBI Taxonomy" id="614101"/>
    <lineage>
        <taxon>Eukaryota</taxon>
        <taxon>Metazoa</taxon>
        <taxon>Ecdysozoa</taxon>
        <taxon>Arthropoda</taxon>
        <taxon>Hexapoda</taxon>
        <taxon>Insecta</taxon>
        <taxon>Pterygota</taxon>
        <taxon>Neoptera</taxon>
        <taxon>Polyneoptera</taxon>
        <taxon>Phasmatodea</taxon>
        <taxon>Verophasmatodea</taxon>
        <taxon>Anareolatae</taxon>
        <taxon>Phasmatidae</taxon>
        <taxon>Eurycanthinae</taxon>
        <taxon>Dryococelus</taxon>
    </lineage>
</organism>
<comment type="caution">
    <text evidence="1">The sequence shown here is derived from an EMBL/GenBank/DDBJ whole genome shotgun (WGS) entry which is preliminary data.</text>
</comment>
<keyword evidence="2" id="KW-1185">Reference proteome</keyword>
<proteinExistence type="predicted"/>
<sequence length="62" mass="6937">MTHRALLTHLRVFCTEIVPQDLDFSNIPCPERVGVITASPPTHRDAEVRLMGRDRTGQPLNG</sequence>
<evidence type="ECO:0000313" key="1">
    <source>
        <dbReference type="EMBL" id="KAJ8896752.1"/>
    </source>
</evidence>
<evidence type="ECO:0000313" key="2">
    <source>
        <dbReference type="Proteomes" id="UP001159363"/>
    </source>
</evidence>
<accession>A0ABQ9IJZ6</accession>
<name>A0ABQ9IJZ6_9NEOP</name>
<dbReference type="Proteomes" id="UP001159363">
    <property type="component" value="Chromosome 1"/>
</dbReference>
<protein>
    <submittedName>
        <fullName evidence="1">Uncharacterized protein</fullName>
    </submittedName>
</protein>
<dbReference type="EMBL" id="JARBHB010000001">
    <property type="protein sequence ID" value="KAJ8896752.1"/>
    <property type="molecule type" value="Genomic_DNA"/>
</dbReference>
<reference evidence="1 2" key="1">
    <citation type="submission" date="2023-02" db="EMBL/GenBank/DDBJ databases">
        <title>LHISI_Scaffold_Assembly.</title>
        <authorList>
            <person name="Stuart O.P."/>
            <person name="Cleave R."/>
            <person name="Magrath M.J.L."/>
            <person name="Mikheyev A.S."/>
        </authorList>
    </citation>
    <scope>NUCLEOTIDE SEQUENCE [LARGE SCALE GENOMIC DNA]</scope>
    <source>
        <strain evidence="1">Daus_M_001</strain>
        <tissue evidence="1">Leg muscle</tissue>
    </source>
</reference>
<gene>
    <name evidence="1" type="ORF">PR048_002097</name>
</gene>